<dbReference type="GeneID" id="19202059"/>
<evidence type="ECO:0000313" key="3">
    <source>
        <dbReference type="Proteomes" id="UP000053558"/>
    </source>
</evidence>
<accession>A0A5M3MK78</accession>
<dbReference type="AlphaFoldDB" id="A0A5M3MK78"/>
<keyword evidence="3" id="KW-1185">Reference proteome</keyword>
<reference evidence="3" key="1">
    <citation type="journal article" date="2012" name="Science">
        <title>The Paleozoic origin of enzymatic lignin decomposition reconstructed from 31 fungal genomes.</title>
        <authorList>
            <person name="Floudas D."/>
            <person name="Binder M."/>
            <person name="Riley R."/>
            <person name="Barry K."/>
            <person name="Blanchette R.A."/>
            <person name="Henrissat B."/>
            <person name="Martinez A.T."/>
            <person name="Otillar R."/>
            <person name="Spatafora J.W."/>
            <person name="Yadav J.S."/>
            <person name="Aerts A."/>
            <person name="Benoit I."/>
            <person name="Boyd A."/>
            <person name="Carlson A."/>
            <person name="Copeland A."/>
            <person name="Coutinho P.M."/>
            <person name="de Vries R.P."/>
            <person name="Ferreira P."/>
            <person name="Findley K."/>
            <person name="Foster B."/>
            <person name="Gaskell J."/>
            <person name="Glotzer D."/>
            <person name="Gorecki P."/>
            <person name="Heitman J."/>
            <person name="Hesse C."/>
            <person name="Hori C."/>
            <person name="Igarashi K."/>
            <person name="Jurgens J.A."/>
            <person name="Kallen N."/>
            <person name="Kersten P."/>
            <person name="Kohler A."/>
            <person name="Kuees U."/>
            <person name="Kumar T.K.A."/>
            <person name="Kuo A."/>
            <person name="LaButti K."/>
            <person name="Larrondo L.F."/>
            <person name="Lindquist E."/>
            <person name="Ling A."/>
            <person name="Lombard V."/>
            <person name="Lucas S."/>
            <person name="Lundell T."/>
            <person name="Martin R."/>
            <person name="McLaughlin D.J."/>
            <person name="Morgenstern I."/>
            <person name="Morin E."/>
            <person name="Murat C."/>
            <person name="Nagy L.G."/>
            <person name="Nolan M."/>
            <person name="Ohm R.A."/>
            <person name="Patyshakuliyeva A."/>
            <person name="Rokas A."/>
            <person name="Ruiz-Duenas F.J."/>
            <person name="Sabat G."/>
            <person name="Salamov A."/>
            <person name="Samejima M."/>
            <person name="Schmutz J."/>
            <person name="Slot J.C."/>
            <person name="St John F."/>
            <person name="Stenlid J."/>
            <person name="Sun H."/>
            <person name="Sun S."/>
            <person name="Syed K."/>
            <person name="Tsang A."/>
            <person name="Wiebenga A."/>
            <person name="Young D."/>
            <person name="Pisabarro A."/>
            <person name="Eastwood D.C."/>
            <person name="Martin F."/>
            <person name="Cullen D."/>
            <person name="Grigoriev I.V."/>
            <person name="Hibbett D.S."/>
        </authorList>
    </citation>
    <scope>NUCLEOTIDE SEQUENCE [LARGE SCALE GENOMIC DNA]</scope>
    <source>
        <strain evidence="3">RWD-64-598 SS2</strain>
    </source>
</reference>
<dbReference type="RefSeq" id="XP_007771000.1">
    <property type="nucleotide sequence ID" value="XM_007772810.1"/>
</dbReference>
<protein>
    <submittedName>
        <fullName evidence="2">Uncharacterized protein</fullName>
    </submittedName>
</protein>
<feature type="compositionally biased region" description="Basic and acidic residues" evidence="1">
    <location>
        <begin position="119"/>
        <end position="129"/>
    </location>
</feature>
<organism evidence="2 3">
    <name type="scientific">Coniophora puteana (strain RWD-64-598)</name>
    <name type="common">Brown rot fungus</name>
    <dbReference type="NCBI Taxonomy" id="741705"/>
    <lineage>
        <taxon>Eukaryota</taxon>
        <taxon>Fungi</taxon>
        <taxon>Dikarya</taxon>
        <taxon>Basidiomycota</taxon>
        <taxon>Agaricomycotina</taxon>
        <taxon>Agaricomycetes</taxon>
        <taxon>Agaricomycetidae</taxon>
        <taxon>Boletales</taxon>
        <taxon>Coniophorineae</taxon>
        <taxon>Coniophoraceae</taxon>
        <taxon>Coniophora</taxon>
    </lineage>
</organism>
<dbReference type="EMBL" id="JH711581">
    <property type="protein sequence ID" value="EIW79350.1"/>
    <property type="molecule type" value="Genomic_DNA"/>
</dbReference>
<evidence type="ECO:0000313" key="2">
    <source>
        <dbReference type="EMBL" id="EIW79350.1"/>
    </source>
</evidence>
<evidence type="ECO:0000256" key="1">
    <source>
        <dbReference type="SAM" id="MobiDB-lite"/>
    </source>
</evidence>
<name>A0A5M3MK78_CONPW</name>
<feature type="compositionally biased region" description="Basic and acidic residues" evidence="1">
    <location>
        <begin position="88"/>
        <end position="109"/>
    </location>
</feature>
<feature type="region of interest" description="Disordered" evidence="1">
    <location>
        <begin position="84"/>
        <end position="155"/>
    </location>
</feature>
<sequence length="181" mass="20232">MNAVLFSIPVVSAPFPTECVSVAYVPSETRSLFSQPSTLFNEKHSTVIRRRKQQNSLRHTISQPELVSNIVTLTSWVQRHIMTTASNPDDKESCREDGSQSCDGSERPPLRLQTCLSPGKRDDEEKESGHSPSESSNPPSSPHKLRKKKSSFDLRDVYVQSDPELARIRALAQAQNQGSRK</sequence>
<comment type="caution">
    <text evidence="2">The sequence shown here is derived from an EMBL/GenBank/DDBJ whole genome shotgun (WGS) entry which is preliminary data.</text>
</comment>
<gene>
    <name evidence="2" type="ORF">CONPUDRAFT_145404</name>
</gene>
<dbReference type="KEGG" id="cput:CONPUDRAFT_145404"/>
<proteinExistence type="predicted"/>
<dbReference type="Proteomes" id="UP000053558">
    <property type="component" value="Unassembled WGS sequence"/>
</dbReference>